<keyword evidence="1" id="KW-1133">Transmembrane helix</keyword>
<evidence type="ECO:0000313" key="2">
    <source>
        <dbReference type="EMBL" id="KAL2075429.1"/>
    </source>
</evidence>
<keyword evidence="1" id="KW-0472">Membrane</keyword>
<reference evidence="2 3" key="1">
    <citation type="journal article" date="2024" name="Commun. Biol.">
        <title>Comparative genomic analysis of thermophilic fungi reveals convergent evolutionary adaptations and gene losses.</title>
        <authorList>
            <person name="Steindorff A.S."/>
            <person name="Aguilar-Pontes M.V."/>
            <person name="Robinson A.J."/>
            <person name="Andreopoulos B."/>
            <person name="LaButti K."/>
            <person name="Kuo A."/>
            <person name="Mondo S."/>
            <person name="Riley R."/>
            <person name="Otillar R."/>
            <person name="Haridas S."/>
            <person name="Lipzen A."/>
            <person name="Grimwood J."/>
            <person name="Schmutz J."/>
            <person name="Clum A."/>
            <person name="Reid I.D."/>
            <person name="Moisan M.C."/>
            <person name="Butler G."/>
            <person name="Nguyen T.T.M."/>
            <person name="Dewar K."/>
            <person name="Conant G."/>
            <person name="Drula E."/>
            <person name="Henrissat B."/>
            <person name="Hansel C."/>
            <person name="Singer S."/>
            <person name="Hutchinson M.I."/>
            <person name="de Vries R.P."/>
            <person name="Natvig D.O."/>
            <person name="Powell A.J."/>
            <person name="Tsang A."/>
            <person name="Grigoriev I.V."/>
        </authorList>
    </citation>
    <scope>NUCLEOTIDE SEQUENCE [LARGE SCALE GENOMIC DNA]</scope>
    <source>
        <strain evidence="2 3">CBS 494.80</strain>
    </source>
</reference>
<accession>A0ABR4CZX3</accession>
<name>A0ABR4CZX3_9HELO</name>
<comment type="caution">
    <text evidence="2">The sequence shown here is derived from an EMBL/GenBank/DDBJ whole genome shotgun (WGS) entry which is preliminary data.</text>
</comment>
<feature type="transmembrane region" description="Helical" evidence="1">
    <location>
        <begin position="20"/>
        <end position="38"/>
    </location>
</feature>
<dbReference type="InterPro" id="IPR009305">
    <property type="entry name" value="Mpo1-like"/>
</dbReference>
<dbReference type="Pfam" id="PF06127">
    <property type="entry name" value="Mpo1-like"/>
    <property type="match status" value="1"/>
</dbReference>
<sequence length="200" mass="22230">MKGFDLEKQLLFYGAYHHNPVNVGIHMVCVPLLLLTGFQFGSNTPEFLKSPRFMTVRNLPLNLATVVAMLYSTLYITLEPLAGLASTPLLLGAAALANKTTAKWGAKATKVSVLVHAVSWIAQFIGHGKFEGRAPALLDNLVQALFLAPLFVWMELLFKLGYRPALRMRLEEKVRVELERLRVLKEEKKRGLSEGKGEGV</sequence>
<keyword evidence="1" id="KW-0812">Transmembrane</keyword>
<dbReference type="Proteomes" id="UP001595075">
    <property type="component" value="Unassembled WGS sequence"/>
</dbReference>
<evidence type="ECO:0000313" key="3">
    <source>
        <dbReference type="Proteomes" id="UP001595075"/>
    </source>
</evidence>
<dbReference type="EMBL" id="JAZHXI010000001">
    <property type="protein sequence ID" value="KAL2075429.1"/>
    <property type="molecule type" value="Genomic_DNA"/>
</dbReference>
<gene>
    <name evidence="2" type="ORF">VTL71DRAFT_372</name>
</gene>
<organism evidence="2 3">
    <name type="scientific">Oculimacula yallundae</name>
    <dbReference type="NCBI Taxonomy" id="86028"/>
    <lineage>
        <taxon>Eukaryota</taxon>
        <taxon>Fungi</taxon>
        <taxon>Dikarya</taxon>
        <taxon>Ascomycota</taxon>
        <taxon>Pezizomycotina</taxon>
        <taxon>Leotiomycetes</taxon>
        <taxon>Helotiales</taxon>
        <taxon>Ploettnerulaceae</taxon>
        <taxon>Oculimacula</taxon>
    </lineage>
</organism>
<keyword evidence="3" id="KW-1185">Reference proteome</keyword>
<protein>
    <recommendedName>
        <fullName evidence="4">DUF962 domain-containing protein</fullName>
    </recommendedName>
</protein>
<dbReference type="PANTHER" id="PTHR28026">
    <property type="entry name" value="DUF962 DOMAIN PROTEIN (AFU_ORTHOLOGUE AFUA_8G05310)"/>
    <property type="match status" value="1"/>
</dbReference>
<dbReference type="PANTHER" id="PTHR28026:SF9">
    <property type="entry name" value="2-HYDROXY-PALMITIC ACID DIOXYGENASE MPO1"/>
    <property type="match status" value="1"/>
</dbReference>
<feature type="transmembrane region" description="Helical" evidence="1">
    <location>
        <begin position="141"/>
        <end position="162"/>
    </location>
</feature>
<evidence type="ECO:0008006" key="4">
    <source>
        <dbReference type="Google" id="ProtNLM"/>
    </source>
</evidence>
<proteinExistence type="predicted"/>
<feature type="transmembrane region" description="Helical" evidence="1">
    <location>
        <begin position="59"/>
        <end position="78"/>
    </location>
</feature>
<evidence type="ECO:0000256" key="1">
    <source>
        <dbReference type="SAM" id="Phobius"/>
    </source>
</evidence>